<name>A0A0C2WJM8_AMAMK</name>
<keyword evidence="2" id="KW-1185">Reference proteome</keyword>
<proteinExistence type="predicted"/>
<reference evidence="1 2" key="1">
    <citation type="submission" date="2014-04" db="EMBL/GenBank/DDBJ databases">
        <title>Evolutionary Origins and Diversification of the Mycorrhizal Mutualists.</title>
        <authorList>
            <consortium name="DOE Joint Genome Institute"/>
            <consortium name="Mycorrhizal Genomics Consortium"/>
            <person name="Kohler A."/>
            <person name="Kuo A."/>
            <person name="Nagy L.G."/>
            <person name="Floudas D."/>
            <person name="Copeland A."/>
            <person name="Barry K.W."/>
            <person name="Cichocki N."/>
            <person name="Veneault-Fourrey C."/>
            <person name="LaButti K."/>
            <person name="Lindquist E.A."/>
            <person name="Lipzen A."/>
            <person name="Lundell T."/>
            <person name="Morin E."/>
            <person name="Murat C."/>
            <person name="Riley R."/>
            <person name="Ohm R."/>
            <person name="Sun H."/>
            <person name="Tunlid A."/>
            <person name="Henrissat B."/>
            <person name="Grigoriev I.V."/>
            <person name="Hibbett D.S."/>
            <person name="Martin F."/>
        </authorList>
    </citation>
    <scope>NUCLEOTIDE SEQUENCE [LARGE SCALE GENOMIC DNA]</scope>
    <source>
        <strain evidence="1 2">Koide BX008</strain>
    </source>
</reference>
<dbReference type="AlphaFoldDB" id="A0A0C2WJM8"/>
<gene>
    <name evidence="1" type="ORF">M378DRAFT_172804</name>
</gene>
<protein>
    <submittedName>
        <fullName evidence="1">Uncharacterized protein</fullName>
    </submittedName>
</protein>
<dbReference type="EMBL" id="KN818427">
    <property type="protein sequence ID" value="KIL56358.1"/>
    <property type="molecule type" value="Genomic_DNA"/>
</dbReference>
<evidence type="ECO:0000313" key="2">
    <source>
        <dbReference type="Proteomes" id="UP000054549"/>
    </source>
</evidence>
<evidence type="ECO:0000313" key="1">
    <source>
        <dbReference type="EMBL" id="KIL56358.1"/>
    </source>
</evidence>
<dbReference type="HOGENOM" id="CLU_1730954_0_0_1"/>
<sequence length="151" mass="16580">MKRLQAFAISNAEQKLKFLVEKVLHIIDDVGKRSAIGSGGDTIIFIVPALSTAKKHLVAFSARLYETTRSNIPFALILSISTFATTSSKPESQHSLMNICPIFFIRIAPGPPRAETIFPPVSHSRTPSLAADALATVKIFVDTRLVKWTNF</sequence>
<organism evidence="1 2">
    <name type="scientific">Amanita muscaria (strain Koide BX008)</name>
    <dbReference type="NCBI Taxonomy" id="946122"/>
    <lineage>
        <taxon>Eukaryota</taxon>
        <taxon>Fungi</taxon>
        <taxon>Dikarya</taxon>
        <taxon>Basidiomycota</taxon>
        <taxon>Agaricomycotina</taxon>
        <taxon>Agaricomycetes</taxon>
        <taxon>Agaricomycetidae</taxon>
        <taxon>Agaricales</taxon>
        <taxon>Pluteineae</taxon>
        <taxon>Amanitaceae</taxon>
        <taxon>Amanita</taxon>
    </lineage>
</organism>
<dbReference type="Proteomes" id="UP000054549">
    <property type="component" value="Unassembled WGS sequence"/>
</dbReference>
<dbReference type="InParanoid" id="A0A0C2WJM8"/>
<accession>A0A0C2WJM8</accession>